<gene>
    <name evidence="2" type="ORF">CR513_39366</name>
</gene>
<evidence type="ECO:0000313" key="2">
    <source>
        <dbReference type="EMBL" id="RDX80114.1"/>
    </source>
</evidence>
<evidence type="ECO:0008006" key="4">
    <source>
        <dbReference type="Google" id="ProtNLM"/>
    </source>
</evidence>
<evidence type="ECO:0000256" key="1">
    <source>
        <dbReference type="SAM" id="MobiDB-lite"/>
    </source>
</evidence>
<dbReference type="AlphaFoldDB" id="A0A371FP50"/>
<feature type="non-terminal residue" evidence="2">
    <location>
        <position position="1"/>
    </location>
</feature>
<feature type="region of interest" description="Disordered" evidence="1">
    <location>
        <begin position="248"/>
        <end position="282"/>
    </location>
</feature>
<dbReference type="EMBL" id="QJKJ01008319">
    <property type="protein sequence ID" value="RDX80114.1"/>
    <property type="molecule type" value="Genomic_DNA"/>
</dbReference>
<keyword evidence="3" id="KW-1185">Reference proteome</keyword>
<sequence length="332" mass="37946">MAWTLPFIRRAGDHSFYGSQDPRAHLQAFQTQTYISGMNDHLSCKLFLGMLRGVTKHLEVVDLFDIKKSKTETSKRYLARFNAATGLWTGPFSDSLALSRLASMIEIRAKAEKHVEIEENKENRLQAERAVPAFGKKNTHSFQASHQYIPGEGSRQETRAEKFTPLKTSRTNILKEAIGHSTPTQCQMGPAWDEWREFQKTSGHATGECRLLKSQIEKLIQEGRTTSDLRLSRARGIEVGCLVKTMTRRQNSQGDSGEVHLGMQERPSSRQDPSITFSDEDYEDTVPHFDDPMIIGWSGCWWTRVARPMSYFGRLSARWASQKQIWKHVREP</sequence>
<accession>A0A371FP50</accession>
<name>A0A371FP50_MUCPR</name>
<protein>
    <recommendedName>
        <fullName evidence="4">Retrotransposon gag domain-containing protein</fullName>
    </recommendedName>
</protein>
<comment type="caution">
    <text evidence="2">The sequence shown here is derived from an EMBL/GenBank/DDBJ whole genome shotgun (WGS) entry which is preliminary data.</text>
</comment>
<reference evidence="2" key="1">
    <citation type="submission" date="2018-05" db="EMBL/GenBank/DDBJ databases">
        <title>Draft genome of Mucuna pruriens seed.</title>
        <authorList>
            <person name="Nnadi N.E."/>
            <person name="Vos R."/>
            <person name="Hasami M.H."/>
            <person name="Devisetty U.K."/>
            <person name="Aguiy J.C."/>
        </authorList>
    </citation>
    <scope>NUCLEOTIDE SEQUENCE [LARGE SCALE GENOMIC DNA]</scope>
    <source>
        <strain evidence="2">JCA_2017</strain>
    </source>
</reference>
<evidence type="ECO:0000313" key="3">
    <source>
        <dbReference type="Proteomes" id="UP000257109"/>
    </source>
</evidence>
<organism evidence="2 3">
    <name type="scientific">Mucuna pruriens</name>
    <name type="common">Velvet bean</name>
    <name type="synonym">Dolichos pruriens</name>
    <dbReference type="NCBI Taxonomy" id="157652"/>
    <lineage>
        <taxon>Eukaryota</taxon>
        <taxon>Viridiplantae</taxon>
        <taxon>Streptophyta</taxon>
        <taxon>Embryophyta</taxon>
        <taxon>Tracheophyta</taxon>
        <taxon>Spermatophyta</taxon>
        <taxon>Magnoliopsida</taxon>
        <taxon>eudicotyledons</taxon>
        <taxon>Gunneridae</taxon>
        <taxon>Pentapetalae</taxon>
        <taxon>rosids</taxon>
        <taxon>fabids</taxon>
        <taxon>Fabales</taxon>
        <taxon>Fabaceae</taxon>
        <taxon>Papilionoideae</taxon>
        <taxon>50 kb inversion clade</taxon>
        <taxon>NPAAA clade</taxon>
        <taxon>indigoferoid/millettioid clade</taxon>
        <taxon>Phaseoleae</taxon>
        <taxon>Mucuna</taxon>
    </lineage>
</organism>
<dbReference type="Proteomes" id="UP000257109">
    <property type="component" value="Unassembled WGS sequence"/>
</dbReference>
<proteinExistence type="predicted"/>